<dbReference type="RefSeq" id="WP_282840150.1">
    <property type="nucleotide sequence ID" value="NZ_JASCXW010000046.1"/>
</dbReference>
<keyword evidence="2" id="KW-1185">Reference proteome</keyword>
<name>A0AAW6UC59_9MOLU</name>
<evidence type="ECO:0000313" key="2">
    <source>
        <dbReference type="Proteomes" id="UP001431532"/>
    </source>
</evidence>
<evidence type="ECO:0000313" key="1">
    <source>
        <dbReference type="EMBL" id="MDI6453701.1"/>
    </source>
</evidence>
<feature type="non-terminal residue" evidence="1">
    <location>
        <position position="1"/>
    </location>
</feature>
<dbReference type="Proteomes" id="UP001431532">
    <property type="component" value="Unassembled WGS sequence"/>
</dbReference>
<dbReference type="EMBL" id="JASCXW010000046">
    <property type="protein sequence ID" value="MDI6453701.1"/>
    <property type="molecule type" value="Genomic_DNA"/>
</dbReference>
<protein>
    <submittedName>
        <fullName evidence="1">Uncharacterized protein</fullName>
    </submittedName>
</protein>
<dbReference type="AlphaFoldDB" id="A0AAW6UC59"/>
<gene>
    <name evidence="1" type="ORF">QJ521_09000</name>
</gene>
<proteinExistence type="predicted"/>
<reference evidence="1" key="1">
    <citation type="submission" date="2023-05" db="EMBL/GenBank/DDBJ databases">
        <title>Mariniplasma microaerophilum sp. nov., a novel anaerobic mollicute isolated from terrestrial mud volcano, Taman Peninsula, Russia.</title>
        <authorList>
            <person name="Khomyakova M.A."/>
            <person name="Merkel A.Y."/>
            <person name="Slobodkin A.I."/>
        </authorList>
    </citation>
    <scope>NUCLEOTIDE SEQUENCE</scope>
    <source>
        <strain evidence="1">M4Ah</strain>
    </source>
</reference>
<comment type="caution">
    <text evidence="1">The sequence shown here is derived from an EMBL/GenBank/DDBJ whole genome shotgun (WGS) entry which is preliminary data.</text>
</comment>
<organism evidence="1 2">
    <name type="scientific">Peloplasma aerotolerans</name>
    <dbReference type="NCBI Taxonomy" id="3044389"/>
    <lineage>
        <taxon>Bacteria</taxon>
        <taxon>Bacillati</taxon>
        <taxon>Mycoplasmatota</taxon>
        <taxon>Mollicutes</taxon>
        <taxon>Acholeplasmatales</taxon>
        <taxon>Acholeplasmataceae</taxon>
        <taxon>Peloplasma</taxon>
    </lineage>
</organism>
<sequence length="68" mass="7967">TNELIDLRPVQLQTYAFCDIFSNDMRIFATNVLITIKLKSHQIINPTPEKNNFFIIGPFHNNEYRKGI</sequence>
<accession>A0AAW6UC59</accession>